<sequence length="427" mass="46154">MAFLLKFISRGTRMAAPFRRNCNGLAGPLVLSKEVREAKAENKPIVALESTIISHGMPYPHNLTTALEVENIIRQRGAIPATIAILNGQLTVGLTEDELRYLAQAKGVVKVSRRDIAPVVAAKLDGATTVAGTIIAAELADIPVFVTGGIGGVHRYGETTMDISADLTELSRNKTLVVCSGVKSILDIGRTLEYLETQGVCVCSFGESDDFPAFYTMKSGHRAPHRVPDALHAARLLHSSRLLQLGSGILVAVPLPQEHAMDEKIIEDAINCALEASREKGINGKEVTPFVLSAVASATHGVSLDANIALVKNNAKVGADIAVEFKKLNNKHMSDKKLNVTHTVIRREFHTSCHVRASEGCKGKDDVPLFTLDKHAKGDVLVIGGANVDQVYRLAEHKIQQTLEHSILRCIENKNLKITSTTFYGPK</sequence>
<protein>
    <recommendedName>
        <fullName evidence="8">Pseudouridine-5'-phosphate glycosidase</fullName>
    </recommendedName>
</protein>
<keyword evidence="7" id="KW-1185">Reference proteome</keyword>
<keyword evidence="4" id="KW-0456">Lyase</keyword>
<dbReference type="EMBL" id="JH668591">
    <property type="protein sequence ID" value="KAG6458656.1"/>
    <property type="molecule type" value="Genomic_DNA"/>
</dbReference>
<dbReference type="PANTHER" id="PTHR42909">
    <property type="entry name" value="ZGC:136858"/>
    <property type="match status" value="1"/>
</dbReference>
<evidence type="ECO:0000313" key="7">
    <source>
        <dbReference type="Proteomes" id="UP000791440"/>
    </source>
</evidence>
<dbReference type="GO" id="GO:0005737">
    <property type="term" value="C:cytoplasm"/>
    <property type="evidence" value="ECO:0007669"/>
    <property type="project" value="TreeGrafter"/>
</dbReference>
<dbReference type="HAMAP" id="MF_01876">
    <property type="entry name" value="PsiMP_glycosidase"/>
    <property type="match status" value="1"/>
</dbReference>
<evidence type="ECO:0000256" key="4">
    <source>
        <dbReference type="ARBA" id="ARBA00023239"/>
    </source>
</evidence>
<evidence type="ECO:0000256" key="3">
    <source>
        <dbReference type="ARBA" id="ARBA00023211"/>
    </source>
</evidence>
<dbReference type="GO" id="GO:0004730">
    <property type="term" value="F:pseudouridylate synthase activity"/>
    <property type="evidence" value="ECO:0007669"/>
    <property type="project" value="InterPro"/>
</dbReference>
<keyword evidence="5" id="KW-0326">Glycosidase</keyword>
<dbReference type="SUPFAM" id="SSF110581">
    <property type="entry name" value="Indigoidine synthase A-like"/>
    <property type="match status" value="1"/>
</dbReference>
<evidence type="ECO:0008006" key="8">
    <source>
        <dbReference type="Google" id="ProtNLM"/>
    </source>
</evidence>
<keyword evidence="2" id="KW-0378">Hydrolase</keyword>
<gene>
    <name evidence="6" type="ORF">O3G_MSEX010993</name>
</gene>
<dbReference type="GO" id="GO:0016798">
    <property type="term" value="F:hydrolase activity, acting on glycosyl bonds"/>
    <property type="evidence" value="ECO:0007669"/>
    <property type="project" value="UniProtKB-KW"/>
</dbReference>
<dbReference type="GO" id="GO:0046872">
    <property type="term" value="F:metal ion binding"/>
    <property type="evidence" value="ECO:0007669"/>
    <property type="project" value="UniProtKB-KW"/>
</dbReference>
<reference evidence="6" key="1">
    <citation type="journal article" date="2016" name="Insect Biochem. Mol. Biol.">
        <title>Multifaceted biological insights from a draft genome sequence of the tobacco hornworm moth, Manduca sexta.</title>
        <authorList>
            <person name="Kanost M.R."/>
            <person name="Arrese E.L."/>
            <person name="Cao X."/>
            <person name="Chen Y.R."/>
            <person name="Chellapilla S."/>
            <person name="Goldsmith M.R."/>
            <person name="Grosse-Wilde E."/>
            <person name="Heckel D.G."/>
            <person name="Herndon N."/>
            <person name="Jiang H."/>
            <person name="Papanicolaou A."/>
            <person name="Qu J."/>
            <person name="Soulages J.L."/>
            <person name="Vogel H."/>
            <person name="Walters J."/>
            <person name="Waterhouse R.M."/>
            <person name="Ahn S.J."/>
            <person name="Almeida F.C."/>
            <person name="An C."/>
            <person name="Aqrawi P."/>
            <person name="Bretschneider A."/>
            <person name="Bryant W.B."/>
            <person name="Bucks S."/>
            <person name="Chao H."/>
            <person name="Chevignon G."/>
            <person name="Christen J.M."/>
            <person name="Clarke D.F."/>
            <person name="Dittmer N.T."/>
            <person name="Ferguson L.C.F."/>
            <person name="Garavelou S."/>
            <person name="Gordon K.H.J."/>
            <person name="Gunaratna R.T."/>
            <person name="Han Y."/>
            <person name="Hauser F."/>
            <person name="He Y."/>
            <person name="Heidel-Fischer H."/>
            <person name="Hirsh A."/>
            <person name="Hu Y."/>
            <person name="Jiang H."/>
            <person name="Kalra D."/>
            <person name="Klinner C."/>
            <person name="Konig C."/>
            <person name="Kovar C."/>
            <person name="Kroll A.R."/>
            <person name="Kuwar S.S."/>
            <person name="Lee S.L."/>
            <person name="Lehman R."/>
            <person name="Li K."/>
            <person name="Li Z."/>
            <person name="Liang H."/>
            <person name="Lovelace S."/>
            <person name="Lu Z."/>
            <person name="Mansfield J.H."/>
            <person name="McCulloch K.J."/>
            <person name="Mathew T."/>
            <person name="Morton B."/>
            <person name="Muzny D.M."/>
            <person name="Neunemann D."/>
            <person name="Ongeri F."/>
            <person name="Pauchet Y."/>
            <person name="Pu L.L."/>
            <person name="Pyrousis I."/>
            <person name="Rao X.J."/>
            <person name="Redding A."/>
            <person name="Roesel C."/>
            <person name="Sanchez-Gracia A."/>
            <person name="Schaack S."/>
            <person name="Shukla A."/>
            <person name="Tetreau G."/>
            <person name="Wang Y."/>
            <person name="Xiong G.H."/>
            <person name="Traut W."/>
            <person name="Walsh T.K."/>
            <person name="Worley K.C."/>
            <person name="Wu D."/>
            <person name="Wu W."/>
            <person name="Wu Y.Q."/>
            <person name="Zhang X."/>
            <person name="Zou Z."/>
            <person name="Zucker H."/>
            <person name="Briscoe A.D."/>
            <person name="Burmester T."/>
            <person name="Clem R.J."/>
            <person name="Feyereisen R."/>
            <person name="Grimmelikhuijzen C.J.P."/>
            <person name="Hamodrakas S.J."/>
            <person name="Hansson B.S."/>
            <person name="Huguet E."/>
            <person name="Jermiin L.S."/>
            <person name="Lan Q."/>
            <person name="Lehman H.K."/>
            <person name="Lorenzen M."/>
            <person name="Merzendorfer H."/>
            <person name="Michalopoulos I."/>
            <person name="Morton D.B."/>
            <person name="Muthukrishnan S."/>
            <person name="Oakeshott J.G."/>
            <person name="Palmer W."/>
            <person name="Park Y."/>
            <person name="Passarelli A.L."/>
            <person name="Rozas J."/>
            <person name="Schwartz L.M."/>
            <person name="Smith W."/>
            <person name="Southgate A."/>
            <person name="Vilcinskas A."/>
            <person name="Vogt R."/>
            <person name="Wang P."/>
            <person name="Werren J."/>
            <person name="Yu X.Q."/>
            <person name="Zhou J.J."/>
            <person name="Brown S.J."/>
            <person name="Scherer S.E."/>
            <person name="Richards S."/>
            <person name="Blissard G.W."/>
        </authorList>
    </citation>
    <scope>NUCLEOTIDE SEQUENCE</scope>
</reference>
<keyword evidence="3" id="KW-0464">Manganese</keyword>
<dbReference type="Gene3D" id="3.40.1790.10">
    <property type="entry name" value="Indigoidine synthase domain"/>
    <property type="match status" value="1"/>
</dbReference>
<keyword evidence="1" id="KW-0479">Metal-binding</keyword>
<comment type="caution">
    <text evidence="6">The sequence shown here is derived from an EMBL/GenBank/DDBJ whole genome shotgun (WGS) entry which is preliminary data.</text>
</comment>
<name>A0A921ZJ38_MANSE</name>
<dbReference type="Proteomes" id="UP000791440">
    <property type="component" value="Unassembled WGS sequence"/>
</dbReference>
<dbReference type="PANTHER" id="PTHR42909:SF1">
    <property type="entry name" value="CARBOHYDRATE KINASE PFKB DOMAIN-CONTAINING PROTEIN"/>
    <property type="match status" value="1"/>
</dbReference>
<dbReference type="InterPro" id="IPR007342">
    <property type="entry name" value="PsuG"/>
</dbReference>
<evidence type="ECO:0000256" key="5">
    <source>
        <dbReference type="ARBA" id="ARBA00023295"/>
    </source>
</evidence>
<dbReference type="Pfam" id="PF04227">
    <property type="entry name" value="Indigoidine_A"/>
    <property type="match status" value="1"/>
</dbReference>
<evidence type="ECO:0000256" key="1">
    <source>
        <dbReference type="ARBA" id="ARBA00022723"/>
    </source>
</evidence>
<reference evidence="6" key="2">
    <citation type="submission" date="2020-12" db="EMBL/GenBank/DDBJ databases">
        <authorList>
            <person name="Kanost M."/>
        </authorList>
    </citation>
    <scope>NUCLEOTIDE SEQUENCE</scope>
</reference>
<dbReference type="EMBL" id="JH668591">
    <property type="protein sequence ID" value="KAG6458655.1"/>
    <property type="molecule type" value="Genomic_DNA"/>
</dbReference>
<accession>A0A921ZJ38</accession>
<proteinExistence type="inferred from homology"/>
<evidence type="ECO:0000313" key="6">
    <source>
        <dbReference type="EMBL" id="KAG6458655.1"/>
    </source>
</evidence>
<dbReference type="InterPro" id="IPR022830">
    <property type="entry name" value="Indigdn_synthA-like"/>
</dbReference>
<evidence type="ECO:0000256" key="2">
    <source>
        <dbReference type="ARBA" id="ARBA00022801"/>
    </source>
</evidence>
<organism evidence="6 7">
    <name type="scientific">Manduca sexta</name>
    <name type="common">Tobacco hawkmoth</name>
    <name type="synonym">Tobacco hornworm</name>
    <dbReference type="NCBI Taxonomy" id="7130"/>
    <lineage>
        <taxon>Eukaryota</taxon>
        <taxon>Metazoa</taxon>
        <taxon>Ecdysozoa</taxon>
        <taxon>Arthropoda</taxon>
        <taxon>Hexapoda</taxon>
        <taxon>Insecta</taxon>
        <taxon>Pterygota</taxon>
        <taxon>Neoptera</taxon>
        <taxon>Endopterygota</taxon>
        <taxon>Lepidoptera</taxon>
        <taxon>Glossata</taxon>
        <taxon>Ditrysia</taxon>
        <taxon>Bombycoidea</taxon>
        <taxon>Sphingidae</taxon>
        <taxon>Sphinginae</taxon>
        <taxon>Sphingini</taxon>
        <taxon>Manduca</taxon>
    </lineage>
</organism>
<dbReference type="AlphaFoldDB" id="A0A921ZJ38"/>